<dbReference type="PANTHER" id="PTHR10332:SF88">
    <property type="entry name" value="EQUILIBRATIVE NUCLEOSIDE TRANSPORTER 1, ISOFORM A"/>
    <property type="match status" value="1"/>
</dbReference>
<dbReference type="OMA" id="DVSMLKI"/>
<dbReference type="GO" id="GO:0015213">
    <property type="term" value="F:uridine transmembrane transporter activity"/>
    <property type="evidence" value="ECO:0007669"/>
    <property type="project" value="UniProtKB-ARBA"/>
</dbReference>
<accession>A0A3M6UKG2</accession>
<dbReference type="NCBIfam" id="TIGR00939">
    <property type="entry name" value="2a57"/>
    <property type="match status" value="1"/>
</dbReference>
<gene>
    <name evidence="8" type="ORF">pdam_00018624</name>
</gene>
<feature type="transmembrane region" description="Helical" evidence="7">
    <location>
        <begin position="113"/>
        <end position="132"/>
    </location>
</feature>
<evidence type="ECO:0000256" key="6">
    <source>
        <dbReference type="ARBA" id="ARBA00023136"/>
    </source>
</evidence>
<dbReference type="InterPro" id="IPR002259">
    <property type="entry name" value="Eqnu_transpt"/>
</dbReference>
<comment type="similarity">
    <text evidence="2">Belongs to the SLC29A/ENT transporter (TC 2.A.57) family.</text>
</comment>
<keyword evidence="6 7" id="KW-0472">Membrane</keyword>
<evidence type="ECO:0000256" key="5">
    <source>
        <dbReference type="ARBA" id="ARBA00022989"/>
    </source>
</evidence>
<feature type="transmembrane region" description="Helical" evidence="7">
    <location>
        <begin position="40"/>
        <end position="62"/>
    </location>
</feature>
<feature type="transmembrane region" description="Helical" evidence="7">
    <location>
        <begin position="313"/>
        <end position="332"/>
    </location>
</feature>
<name>A0A3M6UKG2_POCDA</name>
<evidence type="ECO:0000256" key="4">
    <source>
        <dbReference type="ARBA" id="ARBA00022692"/>
    </source>
</evidence>
<keyword evidence="3" id="KW-0813">Transport</keyword>
<dbReference type="OrthoDB" id="1856718at2759"/>
<feature type="transmembrane region" description="Helical" evidence="7">
    <location>
        <begin position="422"/>
        <end position="445"/>
    </location>
</feature>
<feature type="transmembrane region" description="Helical" evidence="7">
    <location>
        <begin position="82"/>
        <end position="101"/>
    </location>
</feature>
<dbReference type="Gene3D" id="1.20.1250.20">
    <property type="entry name" value="MFS general substrate transporter like domains"/>
    <property type="match status" value="1"/>
</dbReference>
<feature type="transmembrane region" description="Helical" evidence="7">
    <location>
        <begin position="144"/>
        <end position="166"/>
    </location>
</feature>
<dbReference type="InterPro" id="IPR036259">
    <property type="entry name" value="MFS_trans_sf"/>
</dbReference>
<comment type="subcellular location">
    <subcellularLocation>
        <location evidence="1">Membrane</location>
        <topology evidence="1">Multi-pass membrane protein</topology>
    </subcellularLocation>
</comment>
<evidence type="ECO:0000313" key="8">
    <source>
        <dbReference type="EMBL" id="RMX53868.1"/>
    </source>
</evidence>
<sequence>MGAGGEEVKVETKAFLEKREKSTAKKTLIVSMEPKDRFNVVYLIMLIQGVGTLLPWNMFITAHAYFQEKLKAHEDLKHSFENYFSVAAMVPNVLMFLLNTLFKHKVSLQVRMITSVCIMTLCFVLTTVLVVIDTKKWTTDFFYITIGTIILINMSSAIYQGGLFGVCGMMPPKYTGAVMTGQGVGGTFAALASIFSLLGGKDAVSSGFGYFMSAAIVLTLCLITYMMLNRLKFARHYIAPNSRRTEIKSPYSQSEQIERLANWQIPAVKRSGNIQNSNLSLDNEALLSVKFHPKEAEAVGNERPPFFVIFRQIFKLGSSVAFVFFVTLAAFPSLTSRIRSKHEEDGSEWTKIYFVPVTCFLLFNVGDFCGRLAASFTQWPGKDGYLLPILCFSRVVFLPLFALCNALPRPHGTPIFFHEDYFPIIFMVLFAISNGYLGSLCMMYGPSMVEPEHAETAGTMMAFMLIIGLGVGAGFSFVITLFL</sequence>
<dbReference type="InterPro" id="IPR034764">
    <property type="entry name" value="ENT1/ENT2"/>
</dbReference>
<dbReference type="SUPFAM" id="SSF103473">
    <property type="entry name" value="MFS general substrate transporter"/>
    <property type="match status" value="1"/>
</dbReference>
<evidence type="ECO:0000256" key="2">
    <source>
        <dbReference type="ARBA" id="ARBA00007965"/>
    </source>
</evidence>
<feature type="transmembrane region" description="Helical" evidence="7">
    <location>
        <begin position="457"/>
        <end position="482"/>
    </location>
</feature>
<evidence type="ECO:0008006" key="10">
    <source>
        <dbReference type="Google" id="ProtNLM"/>
    </source>
</evidence>
<reference evidence="8 9" key="1">
    <citation type="journal article" date="2018" name="Sci. Rep.">
        <title>Comparative analysis of the Pocillopora damicornis genome highlights role of immune system in coral evolution.</title>
        <authorList>
            <person name="Cunning R."/>
            <person name="Bay R.A."/>
            <person name="Gillette P."/>
            <person name="Baker A.C."/>
            <person name="Traylor-Knowles N."/>
        </authorList>
    </citation>
    <scope>NUCLEOTIDE SEQUENCE [LARGE SCALE GENOMIC DNA]</scope>
    <source>
        <strain evidence="8">RSMAS</strain>
        <tissue evidence="8">Whole animal</tissue>
    </source>
</reference>
<proteinExistence type="inferred from homology"/>
<dbReference type="AlphaFoldDB" id="A0A3M6UKG2"/>
<evidence type="ECO:0000256" key="3">
    <source>
        <dbReference type="ARBA" id="ARBA00022448"/>
    </source>
</evidence>
<dbReference type="PIRSF" id="PIRSF016379">
    <property type="entry name" value="ENT"/>
    <property type="match status" value="1"/>
</dbReference>
<evidence type="ECO:0000256" key="1">
    <source>
        <dbReference type="ARBA" id="ARBA00004141"/>
    </source>
</evidence>
<dbReference type="PRINTS" id="PR01130">
    <property type="entry name" value="DERENTRNSPRT"/>
</dbReference>
<keyword evidence="9" id="KW-1185">Reference proteome</keyword>
<keyword evidence="5 7" id="KW-1133">Transmembrane helix</keyword>
<dbReference type="GO" id="GO:0005886">
    <property type="term" value="C:plasma membrane"/>
    <property type="evidence" value="ECO:0007669"/>
    <property type="project" value="TreeGrafter"/>
</dbReference>
<feature type="transmembrane region" description="Helical" evidence="7">
    <location>
        <begin position="385"/>
        <end position="402"/>
    </location>
</feature>
<evidence type="ECO:0000256" key="7">
    <source>
        <dbReference type="SAM" id="Phobius"/>
    </source>
</evidence>
<organism evidence="8 9">
    <name type="scientific">Pocillopora damicornis</name>
    <name type="common">Cauliflower coral</name>
    <name type="synonym">Millepora damicornis</name>
    <dbReference type="NCBI Taxonomy" id="46731"/>
    <lineage>
        <taxon>Eukaryota</taxon>
        <taxon>Metazoa</taxon>
        <taxon>Cnidaria</taxon>
        <taxon>Anthozoa</taxon>
        <taxon>Hexacorallia</taxon>
        <taxon>Scleractinia</taxon>
        <taxon>Astrocoeniina</taxon>
        <taxon>Pocilloporidae</taxon>
        <taxon>Pocillopora</taxon>
    </lineage>
</organism>
<dbReference type="STRING" id="46731.A0A3M6UKG2"/>
<feature type="transmembrane region" description="Helical" evidence="7">
    <location>
        <begin position="352"/>
        <end position="373"/>
    </location>
</feature>
<dbReference type="PANTHER" id="PTHR10332">
    <property type="entry name" value="EQUILIBRATIVE NUCLEOSIDE TRANSPORTER"/>
    <property type="match status" value="1"/>
</dbReference>
<dbReference type="Proteomes" id="UP000275408">
    <property type="component" value="Unassembled WGS sequence"/>
</dbReference>
<feature type="transmembrane region" description="Helical" evidence="7">
    <location>
        <begin position="210"/>
        <end position="228"/>
    </location>
</feature>
<dbReference type="Pfam" id="PF01733">
    <property type="entry name" value="Nucleoside_tran"/>
    <property type="match status" value="1"/>
</dbReference>
<feature type="transmembrane region" description="Helical" evidence="7">
    <location>
        <begin position="178"/>
        <end position="198"/>
    </location>
</feature>
<keyword evidence="4 7" id="KW-0812">Transmembrane</keyword>
<dbReference type="EMBL" id="RCHS01001388">
    <property type="protein sequence ID" value="RMX53868.1"/>
    <property type="molecule type" value="Genomic_DNA"/>
</dbReference>
<evidence type="ECO:0000313" key="9">
    <source>
        <dbReference type="Proteomes" id="UP000275408"/>
    </source>
</evidence>
<comment type="caution">
    <text evidence="8">The sequence shown here is derived from an EMBL/GenBank/DDBJ whole genome shotgun (WGS) entry which is preliminary data.</text>
</comment>
<protein>
    <recommendedName>
        <fullName evidence="10">Equilibrative nucleoside transporter 1</fullName>
    </recommendedName>
</protein>